<dbReference type="EMBL" id="CP108188">
    <property type="protein sequence ID" value="WTR75034.1"/>
    <property type="molecule type" value="Genomic_DNA"/>
</dbReference>
<evidence type="ECO:0008006" key="4">
    <source>
        <dbReference type="Google" id="ProtNLM"/>
    </source>
</evidence>
<keyword evidence="3" id="KW-1185">Reference proteome</keyword>
<protein>
    <recommendedName>
        <fullName evidence="4">RNA polymerase subunit sigma-70</fullName>
    </recommendedName>
</protein>
<accession>A0ABZ1LPK4</accession>
<dbReference type="Proteomes" id="UP001622594">
    <property type="component" value="Chromosome"/>
</dbReference>
<evidence type="ECO:0000256" key="1">
    <source>
        <dbReference type="SAM" id="MobiDB-lite"/>
    </source>
</evidence>
<evidence type="ECO:0000313" key="3">
    <source>
        <dbReference type="Proteomes" id="UP001622594"/>
    </source>
</evidence>
<reference evidence="2 3" key="1">
    <citation type="submission" date="2022-10" db="EMBL/GenBank/DDBJ databases">
        <title>The complete genomes of actinobacterial strains from the NBC collection.</title>
        <authorList>
            <person name="Joergensen T.S."/>
            <person name="Alvarez Arevalo M."/>
            <person name="Sterndorff E.B."/>
            <person name="Faurdal D."/>
            <person name="Vuksanovic O."/>
            <person name="Mourched A.-S."/>
            <person name="Charusanti P."/>
            <person name="Shaw S."/>
            <person name="Blin K."/>
            <person name="Weber T."/>
        </authorList>
    </citation>
    <scope>NUCLEOTIDE SEQUENCE [LARGE SCALE GENOMIC DNA]</scope>
    <source>
        <strain evidence="2 3">NBC_00123</strain>
    </source>
</reference>
<evidence type="ECO:0000313" key="2">
    <source>
        <dbReference type="EMBL" id="WTR75034.1"/>
    </source>
</evidence>
<organism evidence="2 3">
    <name type="scientific">Streptomyces zaomyceticus</name>
    <dbReference type="NCBI Taxonomy" id="68286"/>
    <lineage>
        <taxon>Bacteria</taxon>
        <taxon>Bacillati</taxon>
        <taxon>Actinomycetota</taxon>
        <taxon>Actinomycetes</taxon>
        <taxon>Kitasatosporales</taxon>
        <taxon>Streptomycetaceae</taxon>
        <taxon>Streptomyces</taxon>
    </lineage>
</organism>
<gene>
    <name evidence="2" type="ORF">OG814_40110</name>
</gene>
<feature type="region of interest" description="Disordered" evidence="1">
    <location>
        <begin position="172"/>
        <end position="202"/>
    </location>
</feature>
<sequence>MTETTPYDADRARFARQALARLVLCDHAADIADGAAGLVATENDPDTGPGGRVSQAFQLIELAERALASAVIYERERGSSWAEIAQYLGIGPAEAEARFAAHLDGWNTAFNVPYRLDDTGRKRVPQLPTAAYDPAWACDQLDTWARNRLVLVNDERPVSSGLVMAVSEAGDVVRGTTGPTGTHMSSRGQDNAAPDPSEVRNL</sequence>
<name>A0ABZ1LPK4_9ACTN</name>
<proteinExistence type="predicted"/>
<dbReference type="RefSeq" id="WP_327159562.1">
    <property type="nucleotide sequence ID" value="NZ_CP108188.1"/>
</dbReference>
<feature type="compositionally biased region" description="Polar residues" evidence="1">
    <location>
        <begin position="177"/>
        <end position="189"/>
    </location>
</feature>